<dbReference type="InterPro" id="IPR050509">
    <property type="entry name" value="CoA-transferase_III"/>
</dbReference>
<gene>
    <name evidence="1" type="primary">yfdE_1</name>
    <name evidence="1" type="ORF">NTH_00871</name>
</gene>
<protein>
    <submittedName>
        <fullName evidence="1">Acetyl-CoA:oxalate CoA-transferase</fullName>
        <ecNumber evidence="1">2.8.3.19</ecNumber>
    </submittedName>
</protein>
<dbReference type="InterPro" id="IPR044855">
    <property type="entry name" value="CoA-Trfase_III_dom3_sf"/>
</dbReference>
<dbReference type="EMBL" id="CP030941">
    <property type="protein sequence ID" value="UUP16425.1"/>
    <property type="molecule type" value="Genomic_DNA"/>
</dbReference>
<dbReference type="RefSeq" id="WP_338528852.1">
    <property type="nucleotide sequence ID" value="NZ_CP030941.1"/>
</dbReference>
<evidence type="ECO:0000313" key="1">
    <source>
        <dbReference type="EMBL" id="UUP16425.1"/>
    </source>
</evidence>
<reference evidence="1 2" key="1">
    <citation type="submission" date="2018-07" db="EMBL/GenBank/DDBJ databases">
        <title>Genome sequence of Nitratireductor thuwali#1536.</title>
        <authorList>
            <person name="Michoud G."/>
            <person name="Merlino G."/>
            <person name="Sefrji F.O."/>
            <person name="Daffonchio D."/>
        </authorList>
    </citation>
    <scope>NUCLEOTIDE SEQUENCE [LARGE SCALE GENOMIC DNA]</scope>
    <source>
        <strain evidence="2">Nit1536</strain>
    </source>
</reference>
<dbReference type="Proteomes" id="UP001342418">
    <property type="component" value="Chromosome"/>
</dbReference>
<name>A0ABY5MEF4_9HYPH</name>
<keyword evidence="2" id="KW-1185">Reference proteome</keyword>
<dbReference type="InterPro" id="IPR023606">
    <property type="entry name" value="CoA-Trfase_III_dom_1_sf"/>
</dbReference>
<sequence length="385" mass="41104">MPAERHGPLSGLLVIEMAGLGPVPLAGLMLAEMGASVLRIERKDAARPFLNLPPEMDLERHGRRILKLDLKQEAGRTLLLRLVGRADLLMEGFRPGVMERLGVGPDEARARNPKLIYARMTGYGQEGPLARQAGHDLTYLAYSGVLSMMGPAEGKPVPPLNLVGDYGGGTMFLLTGILAALVERGRSGLGQVVDAAMTDGASMLAAPFFSFVAAGIWSAARGRNLLDGGAPFYDTYETADARFMAVACLEPQFFAEFARLLPLGEALAGNQYDRAVWPQMRDAIARRIAERTQAEWTVLFEGTDACVAPVLTLEEAAAHPHNRARAVHATKAGFTRPAPAPRLDRTPLRLAGEAGAAGSLKEFGVGPEEFDSLAAAGIIGQSEPE</sequence>
<dbReference type="GO" id="GO:0016740">
    <property type="term" value="F:transferase activity"/>
    <property type="evidence" value="ECO:0007669"/>
    <property type="project" value="UniProtKB-KW"/>
</dbReference>
<evidence type="ECO:0000313" key="2">
    <source>
        <dbReference type="Proteomes" id="UP001342418"/>
    </source>
</evidence>
<organism evidence="1 2">
    <name type="scientific">Nitratireductor thuwali</name>
    <dbReference type="NCBI Taxonomy" id="2267699"/>
    <lineage>
        <taxon>Bacteria</taxon>
        <taxon>Pseudomonadati</taxon>
        <taxon>Pseudomonadota</taxon>
        <taxon>Alphaproteobacteria</taxon>
        <taxon>Hyphomicrobiales</taxon>
        <taxon>Phyllobacteriaceae</taxon>
        <taxon>Nitratireductor</taxon>
    </lineage>
</organism>
<keyword evidence="1" id="KW-0808">Transferase</keyword>
<dbReference type="EC" id="2.8.3.19" evidence="1"/>
<dbReference type="Gene3D" id="3.30.1540.10">
    <property type="entry name" value="formyl-coa transferase, domain 3"/>
    <property type="match status" value="1"/>
</dbReference>
<dbReference type="InterPro" id="IPR003673">
    <property type="entry name" value="CoA-Trfase_fam_III"/>
</dbReference>
<dbReference type="SUPFAM" id="SSF89796">
    <property type="entry name" value="CoA-transferase family III (CaiB/BaiF)"/>
    <property type="match status" value="1"/>
</dbReference>
<dbReference type="PANTHER" id="PTHR48228">
    <property type="entry name" value="SUCCINYL-COA--D-CITRAMALATE COA-TRANSFERASE"/>
    <property type="match status" value="1"/>
</dbReference>
<dbReference type="Gene3D" id="3.40.50.10540">
    <property type="entry name" value="Crotonobetainyl-coa:carnitine coa-transferase, domain 1"/>
    <property type="match status" value="1"/>
</dbReference>
<proteinExistence type="predicted"/>
<accession>A0ABY5MEF4</accession>
<dbReference type="PANTHER" id="PTHR48228:SF5">
    <property type="entry name" value="ALPHA-METHYLACYL-COA RACEMASE"/>
    <property type="match status" value="1"/>
</dbReference>
<dbReference type="Pfam" id="PF02515">
    <property type="entry name" value="CoA_transf_3"/>
    <property type="match status" value="1"/>
</dbReference>